<dbReference type="Proteomes" id="UP000682134">
    <property type="component" value="Unassembled WGS sequence"/>
</dbReference>
<dbReference type="GO" id="GO:0006046">
    <property type="term" value="P:N-acetylglucosamine catabolic process"/>
    <property type="evidence" value="ECO:0007669"/>
    <property type="project" value="TreeGrafter"/>
</dbReference>
<dbReference type="FunFam" id="3.20.20.140:FF:000004">
    <property type="entry name" value="N-acetylglucosamine-6-phosphate deacetylase"/>
    <property type="match status" value="1"/>
</dbReference>
<dbReference type="PANTHER" id="PTHR11113:SF14">
    <property type="entry name" value="N-ACETYLGLUCOSAMINE-6-PHOSPHATE DEACETYLASE"/>
    <property type="match status" value="1"/>
</dbReference>
<dbReference type="InterPro" id="IPR011059">
    <property type="entry name" value="Metal-dep_hydrolase_composite"/>
</dbReference>
<protein>
    <recommendedName>
        <fullName evidence="3">N-acetylglucosamine-6-phosphate deacetylase</fullName>
        <ecNumber evidence="2">3.5.1.25</ecNumber>
    </recommendedName>
</protein>
<dbReference type="EMBL" id="JAGIYQ010000004">
    <property type="protein sequence ID" value="MBP0724949.1"/>
    <property type="molecule type" value="Genomic_DNA"/>
</dbReference>
<dbReference type="AlphaFoldDB" id="A0A940NMM6"/>
<evidence type="ECO:0000256" key="6">
    <source>
        <dbReference type="ARBA" id="ARBA00023277"/>
    </source>
</evidence>
<proteinExistence type="inferred from homology"/>
<dbReference type="InterPro" id="IPR032466">
    <property type="entry name" value="Metal_Hydrolase"/>
</dbReference>
<evidence type="ECO:0000313" key="13">
    <source>
        <dbReference type="EMBL" id="MBP0724949.1"/>
    </source>
</evidence>
<evidence type="ECO:0000256" key="9">
    <source>
        <dbReference type="PIRNR" id="PIRNR038994"/>
    </source>
</evidence>
<evidence type="ECO:0000256" key="5">
    <source>
        <dbReference type="ARBA" id="ARBA00022801"/>
    </source>
</evidence>
<dbReference type="Gene3D" id="2.30.40.10">
    <property type="entry name" value="Urease, subunit C, domain 1"/>
    <property type="match status" value="1"/>
</dbReference>
<feature type="active site" description="Proton donor/acceptor" evidence="10">
    <location>
        <position position="285"/>
    </location>
</feature>
<keyword evidence="14" id="KW-1185">Reference proteome</keyword>
<keyword evidence="6 9" id="KW-0119">Carbohydrate metabolism</keyword>
<dbReference type="GO" id="GO:0008448">
    <property type="term" value="F:N-acetylglucosamine-6-phosphate deacetylase activity"/>
    <property type="evidence" value="ECO:0007669"/>
    <property type="project" value="UniProtKB-EC"/>
</dbReference>
<gene>
    <name evidence="13" type="primary">nagA</name>
    <name evidence="13" type="ORF">J5Y03_07070</name>
</gene>
<dbReference type="RefSeq" id="WP_209404022.1">
    <property type="nucleotide sequence ID" value="NZ_JAGIYQ010000004.1"/>
</dbReference>
<evidence type="ECO:0000256" key="7">
    <source>
        <dbReference type="ARBA" id="ARBA00047647"/>
    </source>
</evidence>
<feature type="binding site" evidence="11">
    <location>
        <position position="140"/>
    </location>
    <ligand>
        <name>Zn(2+)</name>
        <dbReference type="ChEBI" id="CHEBI:29105"/>
    </ligand>
</feature>
<evidence type="ECO:0000256" key="10">
    <source>
        <dbReference type="PIRSR" id="PIRSR038994-1"/>
    </source>
</evidence>
<feature type="binding site" evidence="11">
    <location>
        <position position="227"/>
    </location>
    <ligand>
        <name>Zn(2+)</name>
        <dbReference type="ChEBI" id="CHEBI:29105"/>
    </ligand>
</feature>
<dbReference type="GO" id="GO:0046872">
    <property type="term" value="F:metal ion binding"/>
    <property type="evidence" value="ECO:0007669"/>
    <property type="project" value="UniProtKB-KW"/>
</dbReference>
<evidence type="ECO:0000256" key="1">
    <source>
        <dbReference type="ARBA" id="ARBA00010716"/>
    </source>
</evidence>
<feature type="domain" description="Amidohydrolase-related" evidence="12">
    <location>
        <begin position="61"/>
        <end position="390"/>
    </location>
</feature>
<dbReference type="InterPro" id="IPR003764">
    <property type="entry name" value="GlcNAc_6-P_deAcase"/>
</dbReference>
<evidence type="ECO:0000256" key="3">
    <source>
        <dbReference type="ARBA" id="ARBA00018029"/>
    </source>
</evidence>
<accession>A0A940NMM6</accession>
<dbReference type="SUPFAM" id="SSF51556">
    <property type="entry name" value="Metallo-dependent hydrolases"/>
    <property type="match status" value="1"/>
</dbReference>
<comment type="cofactor">
    <cofactor evidence="11">
        <name>a divalent metal cation</name>
        <dbReference type="ChEBI" id="CHEBI:60240"/>
    </cofactor>
    <text evidence="11">Binds 1 divalent metal cation per subunit.</text>
</comment>
<evidence type="ECO:0000259" key="12">
    <source>
        <dbReference type="Pfam" id="PF01979"/>
    </source>
</evidence>
<evidence type="ECO:0000256" key="4">
    <source>
        <dbReference type="ARBA" id="ARBA00022723"/>
    </source>
</evidence>
<comment type="pathway">
    <text evidence="8">Amino-sugar metabolism; N-acetylneuraminate degradation; D-fructose 6-phosphate from N-acetylneuraminate: step 4/5.</text>
</comment>
<dbReference type="PIRSF" id="PIRSF038994">
    <property type="entry name" value="NagA"/>
    <property type="match status" value="1"/>
</dbReference>
<evidence type="ECO:0000313" key="14">
    <source>
        <dbReference type="Proteomes" id="UP000682134"/>
    </source>
</evidence>
<dbReference type="CDD" id="cd00854">
    <property type="entry name" value="NagA"/>
    <property type="match status" value="1"/>
</dbReference>
<keyword evidence="4 11" id="KW-0479">Metal-binding</keyword>
<comment type="caution">
    <text evidence="13">The sequence shown here is derived from an EMBL/GenBank/DDBJ whole genome shotgun (WGS) entry which is preliminary data.</text>
</comment>
<sequence>MISNSHQILIRGMRIYSENQIIESGYIKIENQKITEFGTIENLKSEEGFEVFEVPSHFHAIPGLIDVHIHGVNGADTMDATEEALSIMATALPKEGTTSFLATTITQEASEVERAIVNAGEYIQKQSSQGKAEVLGIHLEGPFVNKKMAGAQPIEHIIDPDLDLFKKWQEKAIGNIRLVTIAPEQPGGLEMIRYLKENGVIASIGHTNATYEQVSESIEAGANHVTHLYNQMRGLHHREPGVVGAAFLRDELKAEIIADGIHVCSEMVKLAYHQKQSDGLILITDSMRAKCLKNGKYDLGGQEVTVAEGKAVLKDGTLAGSTLRLGHALKNMMAFTGCPLKEAIEMASANPAKQLDIYDRKGSIAVNKDADIVILNDEMEVIMTFCRGELAFHKEENEE</sequence>
<dbReference type="NCBIfam" id="TIGR00221">
    <property type="entry name" value="nagA"/>
    <property type="match status" value="1"/>
</dbReference>
<evidence type="ECO:0000256" key="2">
    <source>
        <dbReference type="ARBA" id="ARBA00011899"/>
    </source>
</evidence>
<evidence type="ECO:0000256" key="11">
    <source>
        <dbReference type="PIRSR" id="PIRSR038994-3"/>
    </source>
</evidence>
<dbReference type="InterPro" id="IPR006680">
    <property type="entry name" value="Amidohydro-rel"/>
</dbReference>
<dbReference type="PANTHER" id="PTHR11113">
    <property type="entry name" value="N-ACETYLGLUCOSAMINE-6-PHOSPHATE DEACETYLASE"/>
    <property type="match status" value="1"/>
</dbReference>
<comment type="similarity">
    <text evidence="1 9">Belongs to the metallo-dependent hydrolases superfamily. NagA family.</text>
</comment>
<comment type="catalytic activity">
    <reaction evidence="7">
        <text>N-acetyl-D-glucosamine 6-phosphate + H2O = D-glucosamine 6-phosphate + acetate</text>
        <dbReference type="Rhea" id="RHEA:22936"/>
        <dbReference type="ChEBI" id="CHEBI:15377"/>
        <dbReference type="ChEBI" id="CHEBI:30089"/>
        <dbReference type="ChEBI" id="CHEBI:57513"/>
        <dbReference type="ChEBI" id="CHEBI:58725"/>
        <dbReference type="EC" id="3.5.1.25"/>
    </reaction>
</comment>
<dbReference type="SUPFAM" id="SSF51338">
    <property type="entry name" value="Composite domain of metallo-dependent hydrolases"/>
    <property type="match status" value="1"/>
</dbReference>
<dbReference type="Gene3D" id="3.20.20.140">
    <property type="entry name" value="Metal-dependent hydrolases"/>
    <property type="match status" value="1"/>
</dbReference>
<dbReference type="Pfam" id="PF01979">
    <property type="entry name" value="Amidohydro_1"/>
    <property type="match status" value="1"/>
</dbReference>
<feature type="binding site" evidence="11">
    <location>
        <position position="206"/>
    </location>
    <ligand>
        <name>Zn(2+)</name>
        <dbReference type="ChEBI" id="CHEBI:29105"/>
    </ligand>
</feature>
<keyword evidence="5 9" id="KW-0378">Hydrolase</keyword>
<reference evidence="13" key="1">
    <citation type="submission" date="2021-04" db="EMBL/GenBank/DDBJ databases">
        <title>Genome seq and assembly of Bacillus sp.</title>
        <authorList>
            <person name="Chhetri G."/>
        </authorList>
    </citation>
    <scope>NUCLEOTIDE SEQUENCE</scope>
    <source>
        <strain evidence="13">RG28</strain>
    </source>
</reference>
<dbReference type="EC" id="3.5.1.25" evidence="2"/>
<name>A0A940NMM6_9BACI</name>
<organism evidence="13 14">
    <name type="scientific">Gottfriedia endophytica</name>
    <dbReference type="NCBI Taxonomy" id="2820819"/>
    <lineage>
        <taxon>Bacteria</taxon>
        <taxon>Bacillati</taxon>
        <taxon>Bacillota</taxon>
        <taxon>Bacilli</taxon>
        <taxon>Bacillales</taxon>
        <taxon>Bacillaceae</taxon>
        <taxon>Gottfriedia</taxon>
    </lineage>
</organism>
<evidence type="ECO:0000256" key="8">
    <source>
        <dbReference type="ARBA" id="ARBA00060590"/>
    </source>
</evidence>